<dbReference type="OrthoDB" id="416356at2759"/>
<dbReference type="InterPro" id="IPR002213">
    <property type="entry name" value="UDP_glucos_trans"/>
</dbReference>
<dbReference type="Gene3D" id="3.40.50.2000">
    <property type="entry name" value="Glycogen Phosphorylase B"/>
    <property type="match status" value="1"/>
</dbReference>
<evidence type="ECO:0000313" key="4">
    <source>
        <dbReference type="EMBL" id="CAL4788706.1"/>
    </source>
</evidence>
<accession>A0A9P1D100</accession>
<dbReference type="PANTHER" id="PTHR48043:SF145">
    <property type="entry name" value="FI06409P-RELATED"/>
    <property type="match status" value="1"/>
</dbReference>
<keyword evidence="2" id="KW-0808">Transferase</keyword>
<dbReference type="AlphaFoldDB" id="A0A9P1D100"/>
<name>A0A9P1D100_9DINO</name>
<comment type="caution">
    <text evidence="3">The sequence shown here is derived from an EMBL/GenBank/DDBJ whole genome shotgun (WGS) entry which is preliminary data.</text>
</comment>
<dbReference type="SUPFAM" id="SSF53756">
    <property type="entry name" value="UDP-Glycosyltransferase/glycogen phosphorylase"/>
    <property type="match status" value="1"/>
</dbReference>
<dbReference type="GO" id="GO:0008194">
    <property type="term" value="F:UDP-glycosyltransferase activity"/>
    <property type="evidence" value="ECO:0007669"/>
    <property type="project" value="InterPro"/>
</dbReference>
<dbReference type="EMBL" id="CAMXCT020002928">
    <property type="protein sequence ID" value="CAL1154769.1"/>
    <property type="molecule type" value="Genomic_DNA"/>
</dbReference>
<keyword evidence="5" id="KW-1185">Reference proteome</keyword>
<dbReference type="PANTHER" id="PTHR48043">
    <property type="entry name" value="EG:EG0003.4 PROTEIN-RELATED"/>
    <property type="match status" value="1"/>
</dbReference>
<dbReference type="EMBL" id="CAMXCT010002928">
    <property type="protein sequence ID" value="CAI4001394.1"/>
    <property type="molecule type" value="Genomic_DNA"/>
</dbReference>
<evidence type="ECO:0000256" key="2">
    <source>
        <dbReference type="ARBA" id="ARBA00022679"/>
    </source>
</evidence>
<dbReference type="Proteomes" id="UP001152797">
    <property type="component" value="Unassembled WGS sequence"/>
</dbReference>
<evidence type="ECO:0000313" key="5">
    <source>
        <dbReference type="Proteomes" id="UP001152797"/>
    </source>
</evidence>
<reference evidence="4 5" key="2">
    <citation type="submission" date="2024-05" db="EMBL/GenBank/DDBJ databases">
        <authorList>
            <person name="Chen Y."/>
            <person name="Shah S."/>
            <person name="Dougan E. K."/>
            <person name="Thang M."/>
            <person name="Chan C."/>
        </authorList>
    </citation>
    <scope>NUCLEOTIDE SEQUENCE [LARGE SCALE GENOMIC DNA]</scope>
</reference>
<gene>
    <name evidence="3" type="ORF">C1SCF055_LOCUS27444</name>
</gene>
<protein>
    <submittedName>
        <fullName evidence="4">NDP-glycosyltransferase YjiC (UDP-glycosyltransferase YjiC)</fullName>
    </submittedName>
</protein>
<proteinExistence type="predicted"/>
<evidence type="ECO:0000313" key="3">
    <source>
        <dbReference type="EMBL" id="CAI4001394.1"/>
    </source>
</evidence>
<keyword evidence="1" id="KW-0328">Glycosyltransferase</keyword>
<reference evidence="3" key="1">
    <citation type="submission" date="2022-10" db="EMBL/GenBank/DDBJ databases">
        <authorList>
            <person name="Chen Y."/>
            <person name="Dougan E. K."/>
            <person name="Chan C."/>
            <person name="Rhodes N."/>
            <person name="Thang M."/>
        </authorList>
    </citation>
    <scope>NUCLEOTIDE SEQUENCE</scope>
</reference>
<dbReference type="Pfam" id="PF00201">
    <property type="entry name" value="UDPGT"/>
    <property type="match status" value="1"/>
</dbReference>
<organism evidence="3">
    <name type="scientific">Cladocopium goreaui</name>
    <dbReference type="NCBI Taxonomy" id="2562237"/>
    <lineage>
        <taxon>Eukaryota</taxon>
        <taxon>Sar</taxon>
        <taxon>Alveolata</taxon>
        <taxon>Dinophyceae</taxon>
        <taxon>Suessiales</taxon>
        <taxon>Symbiodiniaceae</taxon>
        <taxon>Cladocopium</taxon>
    </lineage>
</organism>
<sequence>MELSQRFRFEPVGCLVSPQAPHVAQARSAASKVPKVLKDGLPVEELTHELAAGHKIIFAALGTMALSDRWSIDSGRASGGNLPPGTTGKEYCQHVWRALLEAMELLGEEYYCVLCAGKQSDALDFLESEDALPSNVIVRTCVPQVEMLNDYASCFLSHVGFNSLQESLMAGVPLVAVPQAVDQPANAMKVQKMSWGVSFLRPMASVTSTALAVALEDVLQVRNRRFRAAVQAAQRDLAGGVQRLAEEVLEL</sequence>
<evidence type="ECO:0000256" key="1">
    <source>
        <dbReference type="ARBA" id="ARBA00022676"/>
    </source>
</evidence>
<dbReference type="InterPro" id="IPR050271">
    <property type="entry name" value="UDP-glycosyltransferase"/>
</dbReference>
<dbReference type="EMBL" id="CAMXCT030002928">
    <property type="protein sequence ID" value="CAL4788706.1"/>
    <property type="molecule type" value="Genomic_DNA"/>
</dbReference>